<name>A0A8H3VV36_9PEZI</name>
<proteinExistence type="inferred from homology"/>
<reference evidence="7 8" key="1">
    <citation type="submission" date="2019-12" db="EMBL/GenBank/DDBJ databases">
        <title>A genome sequence resource for the geographically widespread anthracnose pathogen Colletotrichum asianum.</title>
        <authorList>
            <person name="Meng Y."/>
        </authorList>
    </citation>
    <scope>NUCLEOTIDE SEQUENCE [LARGE SCALE GENOMIC DNA]</scope>
    <source>
        <strain evidence="7 8">ICMP 18580</strain>
    </source>
</reference>
<dbReference type="PANTHER" id="PTHR31263:SF0">
    <property type="entry name" value="CELLULASE FAMILY PROTEIN (AFU_ORTHOLOGUE AFUA_5G14560)"/>
    <property type="match status" value="1"/>
</dbReference>
<dbReference type="AlphaFoldDB" id="A0A8H3VV36"/>
<dbReference type="InterPro" id="IPR001547">
    <property type="entry name" value="Glyco_hydro_5"/>
</dbReference>
<evidence type="ECO:0000256" key="1">
    <source>
        <dbReference type="ARBA" id="ARBA00005641"/>
    </source>
</evidence>
<dbReference type="GO" id="GO:0000272">
    <property type="term" value="P:polysaccharide catabolic process"/>
    <property type="evidence" value="ECO:0007669"/>
    <property type="project" value="InterPro"/>
</dbReference>
<dbReference type="PANTHER" id="PTHR31263">
    <property type="entry name" value="CELLULASE FAMILY PROTEIN (AFU_ORTHOLOGUE AFUA_5G14560)"/>
    <property type="match status" value="1"/>
</dbReference>
<protein>
    <submittedName>
        <fullName evidence="7">Endo-beta-1</fullName>
    </submittedName>
</protein>
<comment type="caution">
    <text evidence="7">The sequence shown here is derived from an EMBL/GenBank/DDBJ whole genome shotgun (WGS) entry which is preliminary data.</text>
</comment>
<keyword evidence="3 4" id="KW-0326">Glycosidase</keyword>
<evidence type="ECO:0000256" key="5">
    <source>
        <dbReference type="SAM" id="SignalP"/>
    </source>
</evidence>
<keyword evidence="5" id="KW-0732">Signal</keyword>
<feature type="chain" id="PRO_5034212742" evidence="5">
    <location>
        <begin position="26"/>
        <end position="446"/>
    </location>
</feature>
<evidence type="ECO:0000256" key="4">
    <source>
        <dbReference type="RuleBase" id="RU361153"/>
    </source>
</evidence>
<dbReference type="Pfam" id="PF00150">
    <property type="entry name" value="Cellulase"/>
    <property type="match status" value="1"/>
</dbReference>
<dbReference type="SUPFAM" id="SSF51445">
    <property type="entry name" value="(Trans)glycosidases"/>
    <property type="match status" value="1"/>
</dbReference>
<gene>
    <name evidence="7" type="ORF">GQ607_015701</name>
</gene>
<dbReference type="Gene3D" id="3.20.20.80">
    <property type="entry name" value="Glycosidases"/>
    <property type="match status" value="1"/>
</dbReference>
<dbReference type="EMBL" id="WOWK01000139">
    <property type="protein sequence ID" value="KAF0317041.1"/>
    <property type="molecule type" value="Genomic_DNA"/>
</dbReference>
<evidence type="ECO:0000256" key="3">
    <source>
        <dbReference type="ARBA" id="ARBA00023295"/>
    </source>
</evidence>
<comment type="similarity">
    <text evidence="1 4">Belongs to the glycosyl hydrolase 5 (cellulase A) family.</text>
</comment>
<dbReference type="GO" id="GO:0004553">
    <property type="term" value="F:hydrolase activity, hydrolyzing O-glycosyl compounds"/>
    <property type="evidence" value="ECO:0007669"/>
    <property type="project" value="InterPro"/>
</dbReference>
<dbReference type="Proteomes" id="UP000434172">
    <property type="component" value="Unassembled WGS sequence"/>
</dbReference>
<evidence type="ECO:0000256" key="2">
    <source>
        <dbReference type="ARBA" id="ARBA00022801"/>
    </source>
</evidence>
<dbReference type="InterPro" id="IPR017853">
    <property type="entry name" value="GH"/>
</dbReference>
<keyword evidence="2 4" id="KW-0378">Hydrolase</keyword>
<evidence type="ECO:0000313" key="7">
    <source>
        <dbReference type="EMBL" id="KAF0317041.1"/>
    </source>
</evidence>
<sequence length="446" mass="49851">RSIMRRLHTTTTALLSALTLPFTSAHEPLAPRGVQPLPLSVVGRDILDAKNDTVALVGANWPGHEQTMLPEGLQFQSISNIVTKIAETGFNSVRLTFATEMVDDIVDKGGDVTLKATLEKALGAENGTKIMKQIVNNNPSFNENTKRLEVWDAVADELARQNIYLHLDNHMSKAGWCCNVADGNGWFGDAYFNTANWIRSLSYMAEHGKANWKSFSSIGLRNEIRERFSYDNPPVAPAIEPKTWETWERRMVQGASAIHAANPDVLIFFGGRLGGIDIEAPANGWYADEPKWNFSIAALPFKNKFVFELHAYDHGLSDDCEGYYGMLDGWGADVMTKGQANVAPLIMTEWGHDQSDTSRDYEKKFHKCLMDLMVQRSVGWMVWSMGGSYYIREGKADVEDFWGLLDRTWSDYRGRDAIKKLQGGMKATYESFNKSMPAAAKEVGGR</sequence>
<organism evidence="7 8">
    <name type="scientific">Colletotrichum asianum</name>
    <dbReference type="NCBI Taxonomy" id="702518"/>
    <lineage>
        <taxon>Eukaryota</taxon>
        <taxon>Fungi</taxon>
        <taxon>Dikarya</taxon>
        <taxon>Ascomycota</taxon>
        <taxon>Pezizomycotina</taxon>
        <taxon>Sordariomycetes</taxon>
        <taxon>Hypocreomycetidae</taxon>
        <taxon>Glomerellales</taxon>
        <taxon>Glomerellaceae</taxon>
        <taxon>Colletotrichum</taxon>
        <taxon>Colletotrichum gloeosporioides species complex</taxon>
    </lineage>
</organism>
<keyword evidence="8" id="KW-1185">Reference proteome</keyword>
<feature type="signal peptide" evidence="5">
    <location>
        <begin position="1"/>
        <end position="25"/>
    </location>
</feature>
<evidence type="ECO:0000259" key="6">
    <source>
        <dbReference type="Pfam" id="PF00150"/>
    </source>
</evidence>
<accession>A0A8H3VV36</accession>
<feature type="domain" description="Glycoside hydrolase family 5" evidence="6">
    <location>
        <begin position="54"/>
        <end position="386"/>
    </location>
</feature>
<evidence type="ECO:0000313" key="8">
    <source>
        <dbReference type="Proteomes" id="UP000434172"/>
    </source>
</evidence>
<feature type="non-terminal residue" evidence="7">
    <location>
        <position position="1"/>
    </location>
</feature>
<dbReference type="OrthoDB" id="442731at2759"/>